<feature type="compositionally biased region" description="Polar residues" evidence="2">
    <location>
        <begin position="42"/>
        <end position="55"/>
    </location>
</feature>
<dbReference type="Proteomes" id="UP000008536">
    <property type="component" value="Chromosome A"/>
</dbReference>
<dbReference type="InParanoid" id="C5DPN4"/>
<feature type="region of interest" description="Disordered" evidence="2">
    <location>
        <begin position="1"/>
        <end position="102"/>
    </location>
</feature>
<feature type="compositionally biased region" description="Polar residues" evidence="2">
    <location>
        <begin position="84"/>
        <end position="102"/>
    </location>
</feature>
<proteinExistence type="inferred from homology"/>
<dbReference type="GO" id="GO:0010737">
    <property type="term" value="P:protein kinase A signaling"/>
    <property type="evidence" value="ECO:0007669"/>
    <property type="project" value="TreeGrafter"/>
</dbReference>
<evidence type="ECO:0000256" key="1">
    <source>
        <dbReference type="ARBA" id="ARBA00010954"/>
    </source>
</evidence>
<gene>
    <name evidence="3" type="ordered locus">ZYRO0A04774g</name>
</gene>
<feature type="region of interest" description="Disordered" evidence="2">
    <location>
        <begin position="915"/>
        <end position="959"/>
    </location>
</feature>
<accession>C5DPN4</accession>
<dbReference type="HOGENOM" id="CLU_009875_0_0_1"/>
<feature type="compositionally biased region" description="Low complexity" evidence="2">
    <location>
        <begin position="60"/>
        <end position="72"/>
    </location>
</feature>
<evidence type="ECO:0000313" key="4">
    <source>
        <dbReference type="Proteomes" id="UP000008536"/>
    </source>
</evidence>
<feature type="region of interest" description="Disordered" evidence="2">
    <location>
        <begin position="252"/>
        <end position="283"/>
    </location>
</feature>
<comment type="similarity">
    <text evidence="1">Belongs to the TCP11 family.</text>
</comment>
<feature type="compositionally biased region" description="Basic residues" evidence="2">
    <location>
        <begin position="263"/>
        <end position="282"/>
    </location>
</feature>
<evidence type="ECO:0000313" key="3">
    <source>
        <dbReference type="EMBL" id="CAR25645.1"/>
    </source>
</evidence>
<feature type="compositionally biased region" description="Polar residues" evidence="2">
    <location>
        <begin position="10"/>
        <end position="19"/>
    </location>
</feature>
<dbReference type="FunCoup" id="C5DPN4">
    <property type="interactions" value="50"/>
</dbReference>
<feature type="region of interest" description="Disordered" evidence="2">
    <location>
        <begin position="297"/>
        <end position="396"/>
    </location>
</feature>
<dbReference type="AlphaFoldDB" id="C5DPN4"/>
<sequence length="1012" mass="111958">MEQARPHRSTIATASSEPQTTSTRNRSLSTTGTTTRTTTATIPQQTDIAKTTSSPKDQHGMNMNTNEEGGNTSSNNTEDRKRLSTCSQEHGPGDTTTQASFQPTGSLLVRKYTELVSSIGNHFPNEDDGGIDEGGVDIDVNDEEEQEDVGEEGKEVQSNSENDGDDGRAEGVNEEENEDSMGNGLFKQFDHRTGQFLRKDPFLAKEDLGVRRLFGKSDNKFRSHSVPAICHSSLKRLTASYCQNHNHYHYRHHNNQQSAVGSVRKKRSGKPHHHHHHRRHQHSPYCFVQAAFSNGSGATASTASSTDSGNSSGASSRESSRCVNGASSGNDTGATSFGNDPKQPAAAGAAATSTASSGVTTGSVTNEGNVGSNVGKSSTTPSLHRSHHQSKNHSMSTNALRDAILLCHQAQQPLVTKYDELTLHERISAVRDHPGPLPLPPINLQCLKEIDLQEIVKNPQLRHDIIFDPLLQFRPNLDGERGLKKKQLSDRYWRDVENEVYVYSQKPQVFQYDHTRLVPLFDTLREVLLTIVPQREAHVIHNVLDTELNVQELLRGSLIMTNLSEWLAQLFKHHCAPMRDAWVDRMSAKFKEAEQESSLSKLIEGLRLVFQILEAMKLDIANHQIRILRPALLSNSVEFEKQYFQSLMNSDRVDLKSSLLWFNRKFNESVNQGTIQRDRAVPRDVYKLCIRSIISLLSCRKMVREYPTSLSFDHARLILLRADIRQIVCLLICRLLFKQLVANDTSLDKGAKNYIDSSGTQKKLKGEIVSIITDEHGNCRWTKNTMAIAIHLCKTITDLRDEYLSRRVQTGVGISSSSNTTGTPPSSTPALAQAKVNFAKSWLSKQTQPLSEVYGVLEDRVFRSLEELIFSKSDCTVDGRVRQDFVYLCSTLNKDSTITNTSATAAATTSAATSNGLLVPTGENTSAASSSSSSSNTNDTNNNTNASTTSSNSHNTTASTFGTATTTTLQGLDMEEFDSVLRHLYAVVNFHWSVFGAHYMDAISDQLGSRVF</sequence>
<name>C5DPN4_ZYGRC</name>
<feature type="compositionally biased region" description="Polar residues" evidence="2">
    <location>
        <begin position="366"/>
        <end position="383"/>
    </location>
</feature>
<feature type="compositionally biased region" description="Polar residues" evidence="2">
    <location>
        <begin position="321"/>
        <end position="338"/>
    </location>
</feature>
<feature type="compositionally biased region" description="Low complexity" evidence="2">
    <location>
        <begin position="20"/>
        <end position="41"/>
    </location>
</feature>
<evidence type="ECO:0000256" key="2">
    <source>
        <dbReference type="SAM" id="MobiDB-lite"/>
    </source>
</evidence>
<organism evidence="3 4">
    <name type="scientific">Zygosaccharomyces rouxii (strain ATCC 2623 / CBS 732 / NBRC 1130 / NCYC 568 / NRRL Y-229)</name>
    <dbReference type="NCBI Taxonomy" id="559307"/>
    <lineage>
        <taxon>Eukaryota</taxon>
        <taxon>Fungi</taxon>
        <taxon>Dikarya</taxon>
        <taxon>Ascomycota</taxon>
        <taxon>Saccharomycotina</taxon>
        <taxon>Saccharomycetes</taxon>
        <taxon>Saccharomycetales</taxon>
        <taxon>Saccharomycetaceae</taxon>
        <taxon>Zygosaccharomyces</taxon>
    </lineage>
</organism>
<dbReference type="STRING" id="559307.C5DPN4"/>
<feature type="compositionally biased region" description="Low complexity" evidence="2">
    <location>
        <begin position="297"/>
        <end position="317"/>
    </location>
</feature>
<keyword evidence="4" id="KW-1185">Reference proteome</keyword>
<dbReference type="InterPro" id="IPR008862">
    <property type="entry name" value="Tcp11"/>
</dbReference>
<dbReference type="PANTHER" id="PTHR12832">
    <property type="entry name" value="TESTIS-SPECIFIC PROTEIN PBS13 T-COMPLEX 11"/>
    <property type="match status" value="1"/>
</dbReference>
<dbReference type="Pfam" id="PF05794">
    <property type="entry name" value="Tcp11"/>
    <property type="match status" value="1"/>
</dbReference>
<reference evidence="3 4" key="1">
    <citation type="journal article" date="2009" name="Genome Res.">
        <title>Comparative genomics of protoploid Saccharomycetaceae.</title>
        <authorList>
            <consortium name="The Genolevures Consortium"/>
            <person name="Souciet J.-L."/>
            <person name="Dujon B."/>
            <person name="Gaillardin C."/>
            <person name="Johnston M."/>
            <person name="Baret P.V."/>
            <person name="Cliften P."/>
            <person name="Sherman D.J."/>
            <person name="Weissenbach J."/>
            <person name="Westhof E."/>
            <person name="Wincker P."/>
            <person name="Jubin C."/>
            <person name="Poulain J."/>
            <person name="Barbe V."/>
            <person name="Segurens B."/>
            <person name="Artiguenave F."/>
            <person name="Anthouard V."/>
            <person name="Vacherie B."/>
            <person name="Val M.-E."/>
            <person name="Fulton R.S."/>
            <person name="Minx P."/>
            <person name="Wilson R."/>
            <person name="Durrens P."/>
            <person name="Jean G."/>
            <person name="Marck C."/>
            <person name="Martin T."/>
            <person name="Nikolski M."/>
            <person name="Rolland T."/>
            <person name="Seret M.-L."/>
            <person name="Casaregola S."/>
            <person name="Despons L."/>
            <person name="Fairhead C."/>
            <person name="Fischer G."/>
            <person name="Lafontaine I."/>
            <person name="Leh V."/>
            <person name="Lemaire M."/>
            <person name="de Montigny J."/>
            <person name="Neuveglise C."/>
            <person name="Thierry A."/>
            <person name="Blanc-Lenfle I."/>
            <person name="Bleykasten C."/>
            <person name="Diffels J."/>
            <person name="Fritsch E."/>
            <person name="Frangeul L."/>
            <person name="Goeffon A."/>
            <person name="Jauniaux N."/>
            <person name="Kachouri-Lafond R."/>
            <person name="Payen C."/>
            <person name="Potier S."/>
            <person name="Pribylova L."/>
            <person name="Ozanne C."/>
            <person name="Richard G.-F."/>
            <person name="Sacerdot C."/>
            <person name="Straub M.-L."/>
            <person name="Talla E."/>
        </authorList>
    </citation>
    <scope>NUCLEOTIDE SEQUENCE [LARGE SCALE GENOMIC DNA]</scope>
    <source>
        <strain evidence="3 4">ATCC 2623 / CBS 732 / BCRC 21506 / NBRC 1130 / NCYC 568 / NRRL Y-229</strain>
    </source>
</reference>
<protein>
    <submittedName>
        <fullName evidence="3">ZYRO0A04774p</fullName>
    </submittedName>
</protein>
<dbReference type="EMBL" id="CU928173">
    <property type="protein sequence ID" value="CAR25645.1"/>
    <property type="molecule type" value="Genomic_DNA"/>
</dbReference>
<feature type="compositionally biased region" description="Low complexity" evidence="2">
    <location>
        <begin position="924"/>
        <end position="959"/>
    </location>
</feature>
<feature type="compositionally biased region" description="Low complexity" evidence="2">
    <location>
        <begin position="345"/>
        <end position="365"/>
    </location>
</feature>
<dbReference type="PANTHER" id="PTHR12832:SF11">
    <property type="entry name" value="LD23868P"/>
    <property type="match status" value="1"/>
</dbReference>
<dbReference type="KEGG" id="zro:ZYRO0A04774g"/>
<feature type="region of interest" description="Disordered" evidence="2">
    <location>
        <begin position="143"/>
        <end position="186"/>
    </location>
</feature>